<feature type="domain" description="Type III secretion system flagellar brake protein YcgR PilZN" evidence="2">
    <location>
        <begin position="3"/>
        <end position="88"/>
    </location>
</feature>
<keyword evidence="3" id="KW-0282">Flagellum</keyword>
<protein>
    <submittedName>
        <fullName evidence="3">C-di-GMP-binding flagellar brake protein YcgR, contains PilZNR and PilZ domains</fullName>
    </submittedName>
</protein>
<dbReference type="Pfam" id="PF12945">
    <property type="entry name" value="PilZNR"/>
    <property type="match status" value="1"/>
</dbReference>
<keyword evidence="4" id="KW-1185">Reference proteome</keyword>
<dbReference type="EMBL" id="FODJ01000001">
    <property type="protein sequence ID" value="SEN42222.1"/>
    <property type="molecule type" value="Genomic_DNA"/>
</dbReference>
<name>A0A1H8GDX9_9BACI</name>
<reference evidence="3 4" key="1">
    <citation type="submission" date="2016-10" db="EMBL/GenBank/DDBJ databases">
        <authorList>
            <person name="de Groot N.N."/>
        </authorList>
    </citation>
    <scope>NUCLEOTIDE SEQUENCE [LARGE SCALE GENOMIC DNA]</scope>
    <source>
        <strain evidence="3 4">CGMCC 1.10434</strain>
    </source>
</reference>
<dbReference type="InterPro" id="IPR009875">
    <property type="entry name" value="PilZ_domain"/>
</dbReference>
<keyword evidence="3" id="KW-0966">Cell projection</keyword>
<evidence type="ECO:0000259" key="2">
    <source>
        <dbReference type="Pfam" id="PF12945"/>
    </source>
</evidence>
<evidence type="ECO:0000313" key="4">
    <source>
        <dbReference type="Proteomes" id="UP000199300"/>
    </source>
</evidence>
<dbReference type="Proteomes" id="UP000199300">
    <property type="component" value="Unassembled WGS sequence"/>
</dbReference>
<dbReference type="InterPro" id="IPR009926">
    <property type="entry name" value="T3SS_YcgR_PilZN"/>
</dbReference>
<dbReference type="STRING" id="872970.SAMN04488134_10143"/>
<feature type="domain" description="PilZ" evidence="1">
    <location>
        <begin position="98"/>
        <end position="207"/>
    </location>
</feature>
<evidence type="ECO:0000313" key="3">
    <source>
        <dbReference type="EMBL" id="SEN42222.1"/>
    </source>
</evidence>
<dbReference type="GO" id="GO:0035438">
    <property type="term" value="F:cyclic-di-GMP binding"/>
    <property type="evidence" value="ECO:0007669"/>
    <property type="project" value="InterPro"/>
</dbReference>
<dbReference type="RefSeq" id="WP_091493382.1">
    <property type="nucleotide sequence ID" value="NZ_FODJ01000001.1"/>
</dbReference>
<organism evidence="3 4">
    <name type="scientific">Amphibacillus marinus</name>
    <dbReference type="NCBI Taxonomy" id="872970"/>
    <lineage>
        <taxon>Bacteria</taxon>
        <taxon>Bacillati</taxon>
        <taxon>Bacillota</taxon>
        <taxon>Bacilli</taxon>
        <taxon>Bacillales</taxon>
        <taxon>Bacillaceae</taxon>
        <taxon>Amphibacillus</taxon>
    </lineage>
</organism>
<gene>
    <name evidence="3" type="ORF">SAMN04488134_10143</name>
</gene>
<dbReference type="AlphaFoldDB" id="A0A1H8GDX9"/>
<dbReference type="OrthoDB" id="1951449at2"/>
<dbReference type="Pfam" id="PF07238">
    <property type="entry name" value="PilZ"/>
    <property type="match status" value="1"/>
</dbReference>
<dbReference type="Gene3D" id="2.40.10.220">
    <property type="entry name" value="predicted glycosyltransferase like domains"/>
    <property type="match status" value="1"/>
</dbReference>
<evidence type="ECO:0000259" key="1">
    <source>
        <dbReference type="Pfam" id="PF07238"/>
    </source>
</evidence>
<keyword evidence="3" id="KW-0969">Cilium</keyword>
<accession>A0A1H8GDX9</accession>
<proteinExistence type="predicted"/>
<sequence>MIKIGTVLTLQKQDVNNQVENYKCRISDFKGHTLYIDYPINTLTGHSDIFARGDQLVAYFITPNQGVYRFVTVIKGRKKDKIPLLLLHFDQSKLEKVQRRDYVRVTASLDIAVQDPSQKIDPFHTVTSDISGGGVAIYVPDDRIFYEGMKVNVVIVLRANQTSFDYIYADANVIRTQSVKHASIFKLSLAFNSIAEKDRQRIIHFCFNTELEERRQQFK</sequence>